<evidence type="ECO:0000259" key="3">
    <source>
        <dbReference type="Pfam" id="PF20693"/>
    </source>
</evidence>
<feature type="domain" description="YobI-like P-loop NTPase" evidence="3">
    <location>
        <begin position="70"/>
        <end position="461"/>
    </location>
</feature>
<sequence>MALSFGLKTAADWLHKTVARSQFASGNISGTENSPETQSSIAGAETVVTENEFQTLTPIVDPDKEGYQPYFKALDYALSRDDVKNIAITGPYGAGKSSVILSYLKKIEGRKRLWHRLKYWLRFTSLKPADEHVTISLANFETDETLKSSESLSKEQSIEYSILQQILYKVDKGTLPDSRVERIHTRSVGQILTTSCLLFFVLALAIVVTTLLFPQKIVSTFSLSSEVSHFIAIHPVWRWGCIGSLSFIICWYLLSRFYRIGFFDRKIALDKINLLKAEIAAEKQNTASLLNLYIDEIVYFFLKTKYRVVVFEDLDRLNNGHIFIKLREINQVVNNSSLLEKKPIRFIFAVREDLLKDAESQTKFFDFIVPIIPAVDSENAYDILSGKVINFNAADKEQFFKKISLYLTDMRVMNNVINEFNIFKKLITGEISDVKLFSLIMYKNLCTKDFTLLDNQDGFLYRVVNAYSKRTLHEVYFKDLEISISQQKEKLEKAQEELQTSSLNLRAEILRRYLPEQIEANTVFYISHNKHGQIGSSWSFVELCENESLFCDFLNRELPSGTAISHARNGYHYHDAFPISRDKRSESLREYNKRSPVILDKNQKTIEQLSKNILNAQRVLSQRKGISLHDLCEKITLTKLREWLLKVPSADDGLSKNTAKVSAINFNVELLFFMLSNGYIEQDYMQYRSIFHAGALSKSDNVYIQKVAAKANFEELKDIHLNNVSNVVDKIESLSFKYYEGVFHPHIIGFLINCRVDFARDVFIHLFNHCSPGLIVRTMRTYFYEFSNDAYQDLINLILSDEKTLGKLMEAMSTYHDIDSDDDFYQQLSVSFLRFGLIENITRQSAVQDYLHELKTDTTLFTYIQPDEIASFSIKLKELNIVFDSVSEANGESERALVKFIAENFLYVFNINNLTALFNAYSDNRKSVEELSRNPYTLIISEKVPCLTEAVNKNIEMFILECFIHSEENVESVISLINSDVTEHTKEIIIESMDFEVQHLSTVENIRLSVVDGASFTVYDLLFKHGRVAANWDNIFDYMFTDVDDEILWEFFAHHPEALSGHKVSVPEESVDNVVNHIISAADKPDVLYAQLIRVLPVSIDQAVSDLPLTKFKALCDSNRVLLSEALYKDVLSIYEGQRRKGLNECLSLMIRNNVAVFESNIEFYLQDDEDFDNEIIELVLNDDDIALTTKVSIIDIIWPHYTNSFFDHISVNSKISMALLLNVSEDDTRLVFLNHLLEFEKLPFEYINRALMAFVSEEYNLIADKTKRAKVLKTGGNEILLKYLTHCYFISSYKDKGESFEVYHYRKMFLDESPEDD</sequence>
<organism evidence="4">
    <name type="scientific">Salmonella enterica</name>
    <name type="common">Salmonella choleraesuis</name>
    <dbReference type="NCBI Taxonomy" id="28901"/>
    <lineage>
        <taxon>Bacteria</taxon>
        <taxon>Pseudomonadati</taxon>
        <taxon>Pseudomonadota</taxon>
        <taxon>Gammaproteobacteria</taxon>
        <taxon>Enterobacterales</taxon>
        <taxon>Enterobacteriaceae</taxon>
        <taxon>Salmonella</taxon>
    </lineage>
</organism>
<feature type="transmembrane region" description="Helical" evidence="2">
    <location>
        <begin position="191"/>
        <end position="213"/>
    </location>
</feature>
<evidence type="ECO:0000256" key="2">
    <source>
        <dbReference type="SAM" id="Phobius"/>
    </source>
</evidence>
<dbReference type="EMBL" id="AACXJM010000072">
    <property type="protein sequence ID" value="EAN2043818.1"/>
    <property type="molecule type" value="Genomic_DNA"/>
</dbReference>
<evidence type="ECO:0000256" key="1">
    <source>
        <dbReference type="SAM" id="Coils"/>
    </source>
</evidence>
<keyword evidence="2" id="KW-0472">Membrane</keyword>
<dbReference type="InterPro" id="IPR027417">
    <property type="entry name" value="P-loop_NTPase"/>
</dbReference>
<accession>A0A5T3ELU4</accession>
<dbReference type="SUPFAM" id="SSF52540">
    <property type="entry name" value="P-loop containing nucleoside triphosphate hydrolases"/>
    <property type="match status" value="1"/>
</dbReference>
<dbReference type="InterPro" id="IPR048428">
    <property type="entry name" value="YobI-NTPase"/>
</dbReference>
<protein>
    <recommendedName>
        <fullName evidence="3">YobI-like P-loop NTPase domain-containing protein</fullName>
    </recommendedName>
</protein>
<keyword evidence="2" id="KW-0812">Transmembrane</keyword>
<feature type="coiled-coil region" evidence="1">
    <location>
        <begin position="477"/>
        <end position="508"/>
    </location>
</feature>
<gene>
    <name evidence="4" type="ORF">D9N54_23815</name>
</gene>
<dbReference type="Pfam" id="PF20693">
    <property type="entry name" value="YobI-ATPase"/>
    <property type="match status" value="1"/>
</dbReference>
<evidence type="ECO:0000313" key="4">
    <source>
        <dbReference type="EMBL" id="EAN2043818.1"/>
    </source>
</evidence>
<reference evidence="4" key="1">
    <citation type="submission" date="2018-10" db="EMBL/GenBank/DDBJ databases">
        <authorList>
            <consortium name="PulseNet: The National Subtyping Network for Foodborne Disease Surveillance"/>
            <person name="Tarr C.L."/>
            <person name="Trees E."/>
            <person name="Katz L.S."/>
            <person name="Carleton-Romer H.A."/>
            <person name="Stroika S."/>
            <person name="Kucerova Z."/>
            <person name="Roache K.F."/>
            <person name="Sabol A.L."/>
            <person name="Besser J."/>
            <person name="Gerner-Smidt P."/>
        </authorList>
    </citation>
    <scope>NUCLEOTIDE SEQUENCE</scope>
    <source>
        <strain evidence="4">PNUSAS056738</strain>
    </source>
</reference>
<comment type="caution">
    <text evidence="4">The sequence shown here is derived from an EMBL/GenBank/DDBJ whole genome shotgun (WGS) entry which is preliminary data.</text>
</comment>
<keyword evidence="1" id="KW-0175">Coiled coil</keyword>
<feature type="transmembrane region" description="Helical" evidence="2">
    <location>
        <begin position="236"/>
        <end position="254"/>
    </location>
</feature>
<proteinExistence type="predicted"/>
<name>A0A5T3ELU4_SALER</name>
<keyword evidence="2" id="KW-1133">Transmembrane helix</keyword>